<organism evidence="2 3">
    <name type="scientific">Nocardia neocaledoniensis</name>
    <dbReference type="NCBI Taxonomy" id="236511"/>
    <lineage>
        <taxon>Bacteria</taxon>
        <taxon>Bacillati</taxon>
        <taxon>Actinomycetota</taxon>
        <taxon>Actinomycetes</taxon>
        <taxon>Mycobacteriales</taxon>
        <taxon>Nocardiaceae</taxon>
        <taxon>Nocardia</taxon>
    </lineage>
</organism>
<reference evidence="2 3" key="1">
    <citation type="submission" date="2018-05" db="EMBL/GenBank/DDBJ databases">
        <title>Genomic Encyclopedia of Type Strains, Phase IV (KMG-IV): sequencing the most valuable type-strain genomes for metagenomic binning, comparative biology and taxonomic classification.</title>
        <authorList>
            <person name="Goeker M."/>
        </authorList>
    </citation>
    <scope>NUCLEOTIDE SEQUENCE [LARGE SCALE GENOMIC DNA]</scope>
    <source>
        <strain evidence="2 3">DSM 44717</strain>
    </source>
</reference>
<evidence type="ECO:0000313" key="2">
    <source>
        <dbReference type="EMBL" id="PWV76157.1"/>
    </source>
</evidence>
<dbReference type="AlphaFoldDB" id="A0A317NMC4"/>
<sequence>MNRIYNSRRLFDNARQSPVQADPIDAPLDTPTGGEKGANKAATPKVAVPKGADTPPPPATVPSTPASTPDAPPPATSEPTTGAPMVLQQLGVLPGGTEPVTVPNYPAVAPDSELPVVVATALPEGSSIQQTSTAANGVRVTETTVTTPGLAPVTTTKITEEPVVAATVECTVPVPLAQPGVLPPSITNPQTIFQTGSNYSREQLEADLKAFEAGQLVWVGPNGPTAYDVARARLTAAMYTPGEQFNDLVWANHVPRNQAEIEERFAAVTRLNQAGIPWLDPAIAAWVTDQQQITVAEDPYSTVDNTRPSMYSPAELRRQALEASRTELTAGDLKQGLNGFLVGATVGPALILWDAAHDRGDYSGAEIAWAAAELGINTASIIPGLVTLTGAAAKAGLRRIAPKTWEALAAADNAVDAVRIGRTTQQRELTDAVDNYRQRTVHEDGLPGTPSTSPASRPEGSHSPDAHAETAGWPSEVPSPVSGRTERPTDPGPQAERTSTDIPSDAPHADISTRAEVRTPGTGLHRGGLSGIDENGWQSVFPSLSGPRLDHAVERLRLEVMNRNDIDRIRQSARSAGFDIDASVLREIKHYNFNSRGLQFSTENYNAWTRLGNGSATVGDVRYIVHEASEVKALQKHQQQTGFDYMGAEWDRMSPAQRKGWEATFDEAYTAAHSQALAEEYRFLTDTINDVTNGNIRMRPEVAASIDRRPEARERMFVGEVPLGQSAQFAAWKMAGSQLVTLTGSGASRLGLPRGTQLSQSELLQRVKFLRVGSWR</sequence>
<gene>
    <name evidence="2" type="ORF">DFR69_104260</name>
</gene>
<keyword evidence="3" id="KW-1185">Reference proteome</keyword>
<feature type="region of interest" description="Disordered" evidence="1">
    <location>
        <begin position="429"/>
        <end position="535"/>
    </location>
</feature>
<feature type="compositionally biased region" description="Basic and acidic residues" evidence="1">
    <location>
        <begin position="507"/>
        <end position="517"/>
    </location>
</feature>
<protein>
    <submittedName>
        <fullName evidence="2">Uncharacterized protein</fullName>
    </submittedName>
</protein>
<evidence type="ECO:0000256" key="1">
    <source>
        <dbReference type="SAM" id="MobiDB-lite"/>
    </source>
</evidence>
<dbReference type="Proteomes" id="UP000246410">
    <property type="component" value="Unassembled WGS sequence"/>
</dbReference>
<feature type="compositionally biased region" description="Basic and acidic residues" evidence="1">
    <location>
        <begin position="459"/>
        <end position="468"/>
    </location>
</feature>
<comment type="caution">
    <text evidence="2">The sequence shown here is derived from an EMBL/GenBank/DDBJ whole genome shotgun (WGS) entry which is preliminary data.</text>
</comment>
<dbReference type="EMBL" id="QGTL01000004">
    <property type="protein sequence ID" value="PWV76157.1"/>
    <property type="molecule type" value="Genomic_DNA"/>
</dbReference>
<evidence type="ECO:0000313" key="3">
    <source>
        <dbReference type="Proteomes" id="UP000246410"/>
    </source>
</evidence>
<name>A0A317NMC4_9NOCA</name>
<accession>A0A317NMC4</accession>
<feature type="region of interest" description="Disordered" evidence="1">
    <location>
        <begin position="1"/>
        <end position="82"/>
    </location>
</feature>
<proteinExistence type="predicted"/>
<feature type="compositionally biased region" description="Basic and acidic residues" evidence="1">
    <location>
        <begin position="429"/>
        <end position="445"/>
    </location>
</feature>